<sequence>MGKAKLCSNAGAPRGDRLPLVRLGFVLGACVLCAVGLVGFKLFGNAQDASATSAADPYEGLFAPAQPSGDPGQVNDEGRHGRSKGDDSRSQRRHHGSRPDESSPRGRLLAQFYDRPFYVYPQVGDIGDIEVLATMINSRQDAGDNPRLLMGSSELSYIDPMASHPSRFFGEHNYGIDTVQVGKAGYQSLWQAMELGALDQADAVPDRKVALIVGMQWFMGDGCTTESFLNSFSEDAYRRFMENPRISEQSKEVLRSRALELGKGETELNALAPRTLSERIDAGFEDFVSREQDEGAVEQALQDNVAIPEGRFADRAVPDWDEEFARARAEGARACTTNDAGVYDEYFEEYYKPWLEGAQSQEKPERFVDWSQKELEDFKLFLQVCREVGVEPLIVIMPVKASYYDYTAYDRESRQLYYDLVRGACDELGVDYADYSGFEDDTYFMRDVMHLGWEGWLHVNRDLMEFFEAGEQA</sequence>
<keyword evidence="2" id="KW-0812">Transmembrane</keyword>
<evidence type="ECO:0000256" key="1">
    <source>
        <dbReference type="SAM" id="MobiDB-lite"/>
    </source>
</evidence>
<evidence type="ECO:0000313" key="3">
    <source>
        <dbReference type="EMBL" id="NBI33870.1"/>
    </source>
</evidence>
<keyword evidence="2" id="KW-0472">Membrane</keyword>
<feature type="transmembrane region" description="Helical" evidence="2">
    <location>
        <begin position="20"/>
        <end position="43"/>
    </location>
</feature>
<proteinExistence type="predicted"/>
<dbReference type="EMBL" id="QWKH01000008">
    <property type="protein sequence ID" value="NBI33870.1"/>
    <property type="molecule type" value="Genomic_DNA"/>
</dbReference>
<dbReference type="PANTHER" id="PTHR40039">
    <property type="entry name" value="PROTEIN DLTD"/>
    <property type="match status" value="1"/>
</dbReference>
<keyword evidence="2" id="KW-1133">Transmembrane helix</keyword>
<dbReference type="InterPro" id="IPR006998">
    <property type="entry name" value="DltD"/>
</dbReference>
<dbReference type="SUPFAM" id="SSF52266">
    <property type="entry name" value="SGNH hydrolase"/>
    <property type="match status" value="1"/>
</dbReference>
<protein>
    <submittedName>
        <fullName evidence="3">D-alanyl-lipoteichoic acid biosynthesis protein DltD</fullName>
    </submittedName>
</protein>
<accession>A0A7C9NYS9</accession>
<name>A0A7C9NYS9_9BACT</name>
<evidence type="ECO:0000256" key="2">
    <source>
        <dbReference type="SAM" id="Phobius"/>
    </source>
</evidence>
<dbReference type="Pfam" id="PF04914">
    <property type="entry name" value="DltD"/>
    <property type="match status" value="1"/>
</dbReference>
<feature type="compositionally biased region" description="Basic and acidic residues" evidence="1">
    <location>
        <begin position="76"/>
        <end position="90"/>
    </location>
</feature>
<feature type="region of interest" description="Disordered" evidence="1">
    <location>
        <begin position="59"/>
        <end position="106"/>
    </location>
</feature>
<dbReference type="PANTHER" id="PTHR40039:SF1">
    <property type="entry name" value="PROTEIN DLTD"/>
    <property type="match status" value="1"/>
</dbReference>
<reference evidence="3" key="1">
    <citation type="submission" date="2018-08" db="EMBL/GenBank/DDBJ databases">
        <title>Murine metabolic-syndrome-specific gut microbial biobank.</title>
        <authorList>
            <person name="Liu C."/>
        </authorList>
    </citation>
    <scope>NUCLEOTIDE SEQUENCE [LARGE SCALE GENOMIC DNA]</scope>
    <source>
        <strain evidence="3">Z82</strain>
    </source>
</reference>
<comment type="caution">
    <text evidence="3">The sequence shown here is derived from an EMBL/GenBank/DDBJ whole genome shotgun (WGS) entry which is preliminary data.</text>
</comment>
<dbReference type="NCBIfam" id="TIGR04092">
    <property type="entry name" value="LTA_DltD"/>
    <property type="match status" value="1"/>
</dbReference>
<dbReference type="AlphaFoldDB" id="A0A7C9NYS9"/>
<gene>
    <name evidence="3" type="primary">dltD</name>
    <name evidence="3" type="ORF">D1639_02220</name>
</gene>
<dbReference type="InterPro" id="IPR023896">
    <property type="entry name" value="LTA_DltD"/>
</dbReference>
<organism evidence="3">
    <name type="scientific">Muribaculaceae bacterium Z82</name>
    <dbReference type="NCBI Taxonomy" id="2304548"/>
    <lineage>
        <taxon>Bacteria</taxon>
        <taxon>Pseudomonadati</taxon>
        <taxon>Bacteroidota</taxon>
        <taxon>Bacteroidia</taxon>
        <taxon>Bacteroidales</taxon>
        <taxon>Muribaculaceae</taxon>
    </lineage>
</organism>